<dbReference type="Pfam" id="PF01649">
    <property type="entry name" value="Ribosomal_S20p"/>
    <property type="match status" value="1"/>
</dbReference>
<evidence type="ECO:0000256" key="1">
    <source>
        <dbReference type="ARBA" id="ARBA00003134"/>
    </source>
</evidence>
<dbReference type="GO" id="GO:0005829">
    <property type="term" value="C:cytosol"/>
    <property type="evidence" value="ECO:0007669"/>
    <property type="project" value="TreeGrafter"/>
</dbReference>
<comment type="caution">
    <text evidence="10">The sequence shown here is derived from an EMBL/GenBank/DDBJ whole genome shotgun (WGS) entry which is preliminary data.</text>
</comment>
<dbReference type="GO" id="GO:0003735">
    <property type="term" value="F:structural constituent of ribosome"/>
    <property type="evidence" value="ECO:0007669"/>
    <property type="project" value="InterPro"/>
</dbReference>
<keyword evidence="6 8" id="KW-0687">Ribonucleoprotein</keyword>
<name>A0A2G9YKG7_9BACT</name>
<evidence type="ECO:0000256" key="3">
    <source>
        <dbReference type="ARBA" id="ARBA00022730"/>
    </source>
</evidence>
<organism evidence="10 11">
    <name type="scientific">Candidatus Sherwoodlollariibacterium unditelluris</name>
    <dbReference type="NCBI Taxonomy" id="1974757"/>
    <lineage>
        <taxon>Bacteria</taxon>
        <taxon>Pseudomonadati</taxon>
        <taxon>Candidatus Omnitrophota</taxon>
        <taxon>Candidatus Sherwoodlollariibacterium</taxon>
    </lineage>
</organism>
<keyword evidence="4 8" id="KW-0694">RNA-binding</keyword>
<dbReference type="InterPro" id="IPR036510">
    <property type="entry name" value="Ribosomal_bS20_sf"/>
</dbReference>
<dbReference type="HAMAP" id="MF_00500">
    <property type="entry name" value="Ribosomal_bS20"/>
    <property type="match status" value="1"/>
</dbReference>
<dbReference type="Gene3D" id="1.20.58.110">
    <property type="entry name" value="Ribosomal protein S20"/>
    <property type="match status" value="1"/>
</dbReference>
<evidence type="ECO:0000313" key="10">
    <source>
        <dbReference type="EMBL" id="PIP19632.1"/>
    </source>
</evidence>
<protein>
    <recommendedName>
        <fullName evidence="7 8">Small ribosomal subunit protein bS20</fullName>
    </recommendedName>
</protein>
<dbReference type="GO" id="GO:0006412">
    <property type="term" value="P:translation"/>
    <property type="evidence" value="ECO:0007669"/>
    <property type="project" value="UniProtKB-UniRule"/>
</dbReference>
<dbReference type="AlphaFoldDB" id="A0A2G9YKG7"/>
<dbReference type="NCBIfam" id="TIGR00029">
    <property type="entry name" value="S20"/>
    <property type="match status" value="1"/>
</dbReference>
<dbReference type="SUPFAM" id="SSF46992">
    <property type="entry name" value="Ribosomal protein S20"/>
    <property type="match status" value="1"/>
</dbReference>
<evidence type="ECO:0000256" key="6">
    <source>
        <dbReference type="ARBA" id="ARBA00023274"/>
    </source>
</evidence>
<comment type="similarity">
    <text evidence="2 8">Belongs to the bacterial ribosomal protein bS20 family.</text>
</comment>
<evidence type="ECO:0000256" key="8">
    <source>
        <dbReference type="HAMAP-Rule" id="MF_00500"/>
    </source>
</evidence>
<keyword evidence="3 8" id="KW-0699">rRNA-binding</keyword>
<proteinExistence type="inferred from homology"/>
<dbReference type="GO" id="GO:0015935">
    <property type="term" value="C:small ribosomal subunit"/>
    <property type="evidence" value="ECO:0007669"/>
    <property type="project" value="TreeGrafter"/>
</dbReference>
<dbReference type="PANTHER" id="PTHR33398">
    <property type="entry name" value="30S RIBOSOMAL PROTEIN S20"/>
    <property type="match status" value="1"/>
</dbReference>
<evidence type="ECO:0000256" key="5">
    <source>
        <dbReference type="ARBA" id="ARBA00022980"/>
    </source>
</evidence>
<sequence>MPRRRTSVKKTRADRKKHLQNLKIKQQLKKTIKKFISLITTKNLDEAKKILPGIFSQLDKAAKKRTIHPAAANRKKSRLMKRLSKDA</sequence>
<dbReference type="EMBL" id="PCRK01000035">
    <property type="protein sequence ID" value="PIP19632.1"/>
    <property type="molecule type" value="Genomic_DNA"/>
</dbReference>
<evidence type="ECO:0000256" key="9">
    <source>
        <dbReference type="SAM" id="MobiDB-lite"/>
    </source>
</evidence>
<evidence type="ECO:0000313" key="11">
    <source>
        <dbReference type="Proteomes" id="UP000231292"/>
    </source>
</evidence>
<feature type="region of interest" description="Disordered" evidence="9">
    <location>
        <begin position="66"/>
        <end position="87"/>
    </location>
</feature>
<evidence type="ECO:0000256" key="2">
    <source>
        <dbReference type="ARBA" id="ARBA00007634"/>
    </source>
</evidence>
<comment type="function">
    <text evidence="1 8">Binds directly to 16S ribosomal RNA.</text>
</comment>
<reference evidence="10 11" key="1">
    <citation type="submission" date="2017-09" db="EMBL/GenBank/DDBJ databases">
        <title>Depth-based differentiation of microbial function through sediment-hosted aquifers and enrichment of novel symbionts in the deep terrestrial subsurface.</title>
        <authorList>
            <person name="Probst A.J."/>
            <person name="Ladd B."/>
            <person name="Jarett J.K."/>
            <person name="Geller-Mcgrath D.E."/>
            <person name="Sieber C.M."/>
            <person name="Emerson J.B."/>
            <person name="Anantharaman K."/>
            <person name="Thomas B.C."/>
            <person name="Malmstrom R."/>
            <person name="Stieglmeier M."/>
            <person name="Klingl A."/>
            <person name="Woyke T."/>
            <person name="Ryan C.M."/>
            <person name="Banfield J.F."/>
        </authorList>
    </citation>
    <scope>NUCLEOTIDE SEQUENCE [LARGE SCALE GENOMIC DNA]</scope>
    <source>
        <strain evidence="10">CG23_combo_of_CG06-09_8_20_14_all_41_10</strain>
    </source>
</reference>
<dbReference type="PANTHER" id="PTHR33398:SF1">
    <property type="entry name" value="SMALL RIBOSOMAL SUBUNIT PROTEIN BS20C"/>
    <property type="match status" value="1"/>
</dbReference>
<dbReference type="Proteomes" id="UP000231292">
    <property type="component" value="Unassembled WGS sequence"/>
</dbReference>
<gene>
    <name evidence="8 10" type="primary">rpsT</name>
    <name evidence="10" type="ORF">COX41_01850</name>
</gene>
<evidence type="ECO:0000256" key="7">
    <source>
        <dbReference type="ARBA" id="ARBA00035136"/>
    </source>
</evidence>
<evidence type="ECO:0000256" key="4">
    <source>
        <dbReference type="ARBA" id="ARBA00022884"/>
    </source>
</evidence>
<dbReference type="InterPro" id="IPR002583">
    <property type="entry name" value="Ribosomal_bS20"/>
</dbReference>
<dbReference type="GO" id="GO:0070181">
    <property type="term" value="F:small ribosomal subunit rRNA binding"/>
    <property type="evidence" value="ECO:0007669"/>
    <property type="project" value="TreeGrafter"/>
</dbReference>
<accession>A0A2G9YKG7</accession>
<keyword evidence="5 8" id="KW-0689">Ribosomal protein</keyword>